<dbReference type="AlphaFoldDB" id="A0A172TJK9"/>
<dbReference type="Proteomes" id="UP000076927">
    <property type="component" value="Chromosome"/>
</dbReference>
<feature type="transmembrane region" description="Helical" evidence="1">
    <location>
        <begin position="6"/>
        <end position="24"/>
    </location>
</feature>
<reference evidence="3 4" key="1">
    <citation type="submission" date="2015-01" db="EMBL/GenBank/DDBJ databases">
        <title>Paenibacillus swuensis/DY6/whole genome sequencing.</title>
        <authorList>
            <person name="Kim M.K."/>
            <person name="Srinivasan S."/>
            <person name="Lee J.-J."/>
        </authorList>
    </citation>
    <scope>NUCLEOTIDE SEQUENCE [LARGE SCALE GENOMIC DNA]</scope>
    <source>
        <strain evidence="3 4">DY6</strain>
    </source>
</reference>
<dbReference type="RefSeq" id="WP_068607401.1">
    <property type="nucleotide sequence ID" value="NZ_CP011388.1"/>
</dbReference>
<feature type="transmembrane region" description="Helical" evidence="1">
    <location>
        <begin position="131"/>
        <end position="157"/>
    </location>
</feature>
<dbReference type="EMBL" id="CP011388">
    <property type="protein sequence ID" value="ANE47152.1"/>
    <property type="molecule type" value="Genomic_DNA"/>
</dbReference>
<keyword evidence="1" id="KW-0472">Membrane</keyword>
<gene>
    <name evidence="3" type="ORF">SY83_13750</name>
</gene>
<evidence type="ECO:0000256" key="1">
    <source>
        <dbReference type="SAM" id="Phobius"/>
    </source>
</evidence>
<evidence type="ECO:0000313" key="3">
    <source>
        <dbReference type="EMBL" id="ANE47152.1"/>
    </source>
</evidence>
<evidence type="ECO:0000313" key="4">
    <source>
        <dbReference type="Proteomes" id="UP000076927"/>
    </source>
</evidence>
<feature type="transmembrane region" description="Helical" evidence="1">
    <location>
        <begin position="217"/>
        <end position="234"/>
    </location>
</feature>
<keyword evidence="4" id="KW-1185">Reference proteome</keyword>
<dbReference type="GO" id="GO:0020037">
    <property type="term" value="F:heme binding"/>
    <property type="evidence" value="ECO:0007669"/>
    <property type="project" value="InterPro"/>
</dbReference>
<accession>A0A172TJK9</accession>
<feature type="transmembrane region" description="Helical" evidence="1">
    <location>
        <begin position="63"/>
        <end position="86"/>
    </location>
</feature>
<keyword evidence="1" id="KW-1133">Transmembrane helix</keyword>
<dbReference type="GO" id="GO:0017004">
    <property type="term" value="P:cytochrome complex assembly"/>
    <property type="evidence" value="ECO:0007669"/>
    <property type="project" value="InterPro"/>
</dbReference>
<dbReference type="KEGG" id="pswu:SY83_13750"/>
<name>A0A172TJK9_9BACL</name>
<dbReference type="InterPro" id="IPR002541">
    <property type="entry name" value="Cyt_c_assembly"/>
</dbReference>
<dbReference type="GO" id="GO:0005886">
    <property type="term" value="C:plasma membrane"/>
    <property type="evidence" value="ECO:0007669"/>
    <property type="project" value="TreeGrafter"/>
</dbReference>
<dbReference type="Pfam" id="PF01578">
    <property type="entry name" value="Cytochrom_C_asm"/>
    <property type="match status" value="1"/>
</dbReference>
<dbReference type="PANTHER" id="PTHR38034:SF1">
    <property type="entry name" value="INNER MEMBRANE PROTEIN YPJD"/>
    <property type="match status" value="1"/>
</dbReference>
<feature type="transmembrane region" description="Helical" evidence="1">
    <location>
        <begin position="93"/>
        <end position="111"/>
    </location>
</feature>
<feature type="domain" description="Cytochrome c assembly protein" evidence="2">
    <location>
        <begin position="65"/>
        <end position="270"/>
    </location>
</feature>
<sequence length="275" mass="31749">MASNSWIYDAIIYIYALSLLFFFSDFARQNRSAKRMGAGLLIFVWVLQTIFFIIRMIEHRYMPVLTLFEVLFFFSWLLVTVSLVMSRFFRMDFIVFFVNVIGFAILTLNIFSNLESRAPRTHGNVVDELLIVHSSLAILSYAVFTISAIFAGMYLFLHFQLKSKQWSMTVRRFPSLETIDYFTNMSAVVGTPLLIMALTLGIMRIMILGDWSLLLDMKVWTSIFVLAAYSYYLWQRASANRAGDQLALWNLAAFGIIIVNFAINYVSGFHHWDGA</sequence>
<protein>
    <submittedName>
        <fullName evidence="3">Cytochrome C assembly protein</fullName>
    </submittedName>
</protein>
<dbReference type="STRING" id="1178515.SY83_13750"/>
<dbReference type="PATRIC" id="fig|1178515.4.peg.2758"/>
<feature type="transmembrane region" description="Helical" evidence="1">
    <location>
        <begin position="36"/>
        <end position="57"/>
    </location>
</feature>
<feature type="transmembrane region" description="Helical" evidence="1">
    <location>
        <begin position="246"/>
        <end position="266"/>
    </location>
</feature>
<keyword evidence="1" id="KW-0812">Transmembrane</keyword>
<dbReference type="OrthoDB" id="2417400at2"/>
<proteinExistence type="predicted"/>
<organism evidence="3 4">
    <name type="scientific">Paenibacillus swuensis</name>
    <dbReference type="NCBI Taxonomy" id="1178515"/>
    <lineage>
        <taxon>Bacteria</taxon>
        <taxon>Bacillati</taxon>
        <taxon>Bacillota</taxon>
        <taxon>Bacilli</taxon>
        <taxon>Bacillales</taxon>
        <taxon>Paenibacillaceae</taxon>
        <taxon>Paenibacillus</taxon>
    </lineage>
</organism>
<dbReference type="InterPro" id="IPR052372">
    <property type="entry name" value="YpjD/HemX"/>
</dbReference>
<dbReference type="PANTHER" id="PTHR38034">
    <property type="entry name" value="INNER MEMBRANE PROTEIN YPJD"/>
    <property type="match status" value="1"/>
</dbReference>
<evidence type="ECO:0000259" key="2">
    <source>
        <dbReference type="Pfam" id="PF01578"/>
    </source>
</evidence>
<feature type="transmembrane region" description="Helical" evidence="1">
    <location>
        <begin position="178"/>
        <end position="205"/>
    </location>
</feature>